<feature type="compositionally biased region" description="Basic residues" evidence="1">
    <location>
        <begin position="328"/>
        <end position="337"/>
    </location>
</feature>
<sequence>MVQPSRRSYFYFISFAKKKGIACVPRQGSVFARVRRVYKPLAPRPDWDNTIHDLSVLKLSPKELEARKIAYRTLPEHRIRRSISSATATLPTSDAAGADARTLTTSSATGISAITAAEVAIAGSRRNDSKKCSRSCRVGKENSSSALATVETTLHQQPLPSKRRERKLVAAALVKTKATRKCVRTPIEPLQPANSLASPSSGSGADESLPFRCQTVAQETEFEGNQKLCCARPTVDFEKEVKQFEVRAEFLVRSVKPLLKGSLSLGADRRLNSIRPSYTLAKKVRIPNFCSVERMDKSESSDDDSSLSGAWGEPITRFQKFGQPIPEHHHHHRKNYSRKGEEVAGVVGSVVDARQDSKYPQRERQPQKEIVYYKQTADPPLKPRTKLSKRHFGSIQRTSPIEDWKVNVEDGATEHLALQQIADFQRHILRCQQELMLEFKDFKISISKQIMNLQLDVDVMLELQKKQDSLPAEIRAPSCHGTGNGSPIAGVEKVVLPTYSSMKVKKDDKRPESVSPEVAASAEENPHMQTYNGYNGPEYDRSRKSTRPHHGSEARCRPSSAPAAAAPQVFDNPIYHVQTSSDKEVESSDEDASISSVELTNFLASRSAHQTDANGREYVLSKEPTLANQGKNSTTGIRQVGIEETKSYSLVPYGHPQDQEAEPSPSAERDNPEDSYIENRADSNGHAGADSTKLGKSNEQNFKQSFHHYQTEDTRPVTKNGTPPSPSIGTYRSIPIETAEEDPIIPRDLELRLGSSAVNSGMASTVNSSRSSPKDHRNRLSPSVSRTLFTAGTSNSGSNSPAVLTNVKDCHRLQDIHDRERLEVARVWQNGRSSKPAEMADDKELPFTLRGWSASFLRTTDNVQKGHQPALTGEIKEEPVLTTRTSELPKSEMPRETSKSAMKFPGRCSKGGVAWTVTGPPASAKKVRNSYAD</sequence>
<feature type="region of interest" description="Disordered" evidence="1">
    <location>
        <begin position="882"/>
        <end position="933"/>
    </location>
</feature>
<feature type="compositionally biased region" description="Polar residues" evidence="1">
    <location>
        <begin position="760"/>
        <end position="771"/>
    </location>
</feature>
<feature type="compositionally biased region" description="Basic and acidic residues" evidence="1">
    <location>
        <begin position="667"/>
        <end position="683"/>
    </location>
</feature>
<feature type="compositionally biased region" description="Polar residues" evidence="1">
    <location>
        <begin position="717"/>
        <end position="730"/>
    </location>
</feature>
<feature type="region of interest" description="Disordered" evidence="1">
    <location>
        <begin position="621"/>
        <end position="640"/>
    </location>
</feature>
<feature type="compositionally biased region" description="Low complexity" evidence="1">
    <location>
        <begin position="558"/>
        <end position="567"/>
    </location>
</feature>
<feature type="region of interest" description="Disordered" evidence="1">
    <location>
        <begin position="650"/>
        <end position="696"/>
    </location>
</feature>
<feature type="region of interest" description="Disordered" evidence="1">
    <location>
        <begin position="760"/>
        <end position="802"/>
    </location>
</feature>
<feature type="region of interest" description="Disordered" evidence="1">
    <location>
        <begin position="322"/>
        <end position="341"/>
    </location>
</feature>
<evidence type="ECO:0000256" key="1">
    <source>
        <dbReference type="SAM" id="MobiDB-lite"/>
    </source>
</evidence>
<organism evidence="2 3">
    <name type="scientific">Riccia fluitans</name>
    <dbReference type="NCBI Taxonomy" id="41844"/>
    <lineage>
        <taxon>Eukaryota</taxon>
        <taxon>Viridiplantae</taxon>
        <taxon>Streptophyta</taxon>
        <taxon>Embryophyta</taxon>
        <taxon>Marchantiophyta</taxon>
        <taxon>Marchantiopsida</taxon>
        <taxon>Marchantiidae</taxon>
        <taxon>Marchantiales</taxon>
        <taxon>Ricciaceae</taxon>
        <taxon>Riccia</taxon>
    </lineage>
</organism>
<gene>
    <name evidence="2" type="ORF">R1flu_015825</name>
</gene>
<dbReference type="AlphaFoldDB" id="A0ABD1YL37"/>
<dbReference type="EMBL" id="JBHFFA010000004">
    <property type="protein sequence ID" value="KAL2631139.1"/>
    <property type="molecule type" value="Genomic_DNA"/>
</dbReference>
<accession>A0ABD1YL37</accession>
<keyword evidence="3" id="KW-1185">Reference proteome</keyword>
<feature type="compositionally biased region" description="Basic and acidic residues" evidence="1">
    <location>
        <begin position="887"/>
        <end position="898"/>
    </location>
</feature>
<comment type="caution">
    <text evidence="2">The sequence shown here is derived from an EMBL/GenBank/DDBJ whole genome shotgun (WGS) entry which is preliminary data.</text>
</comment>
<feature type="region of interest" description="Disordered" evidence="1">
    <location>
        <begin position="708"/>
        <end position="734"/>
    </location>
</feature>
<feature type="region of interest" description="Disordered" evidence="1">
    <location>
        <begin position="502"/>
        <end position="569"/>
    </location>
</feature>
<dbReference type="Proteomes" id="UP001605036">
    <property type="component" value="Unassembled WGS sequence"/>
</dbReference>
<evidence type="ECO:0000313" key="3">
    <source>
        <dbReference type="Proteomes" id="UP001605036"/>
    </source>
</evidence>
<reference evidence="2 3" key="1">
    <citation type="submission" date="2024-09" db="EMBL/GenBank/DDBJ databases">
        <title>Chromosome-scale assembly of Riccia fluitans.</title>
        <authorList>
            <person name="Paukszto L."/>
            <person name="Sawicki J."/>
            <person name="Karawczyk K."/>
            <person name="Piernik-Szablinska J."/>
            <person name="Szczecinska M."/>
            <person name="Mazdziarz M."/>
        </authorList>
    </citation>
    <scope>NUCLEOTIDE SEQUENCE [LARGE SCALE GENOMIC DNA]</scope>
    <source>
        <strain evidence="2">Rf_01</strain>
        <tissue evidence="2">Aerial parts of the thallus</tissue>
    </source>
</reference>
<feature type="compositionally biased region" description="Polar residues" evidence="1">
    <location>
        <begin position="780"/>
        <end position="802"/>
    </location>
</feature>
<feature type="compositionally biased region" description="Polar residues" evidence="1">
    <location>
        <begin position="626"/>
        <end position="637"/>
    </location>
</feature>
<protein>
    <submittedName>
        <fullName evidence="2">Uncharacterized protein</fullName>
    </submittedName>
</protein>
<evidence type="ECO:0000313" key="2">
    <source>
        <dbReference type="EMBL" id="KAL2631139.1"/>
    </source>
</evidence>
<name>A0ABD1YL37_9MARC</name>
<proteinExistence type="predicted"/>